<gene>
    <name evidence="1" type="ordered locus">P9301_16171</name>
</gene>
<dbReference type="EMBL" id="CP000576">
    <property type="protein sequence ID" value="ABO18240.1"/>
    <property type="molecule type" value="Genomic_DNA"/>
</dbReference>
<dbReference type="HOGENOM" id="CLU_2234127_0_0_3"/>
<dbReference type="OrthoDB" id="9919703at2"/>
<name>A3PER5_PROM0</name>
<accession>A3PER5</accession>
<dbReference type="Proteomes" id="UP000001430">
    <property type="component" value="Chromosome"/>
</dbReference>
<evidence type="ECO:0000313" key="1">
    <source>
        <dbReference type="EMBL" id="ABO18240.1"/>
    </source>
</evidence>
<sequence length="106" mass="12721">MDRTQQIKEAHPWLSYDEVVKVLLYHHQGSMWVQNLQRDKLERSMEAFTKLVKSKSIKALKPFVEYVLDVYYNGVDEYGNQIEESSREEPFERRWDKARAILLKSK</sequence>
<reference evidence="1 2" key="1">
    <citation type="journal article" date="2007" name="PLoS Genet.">
        <title>Patterns and implications of gene gain and loss in the evolution of Prochlorococcus.</title>
        <authorList>
            <person name="Kettler G.C."/>
            <person name="Martiny A.C."/>
            <person name="Huang K."/>
            <person name="Zucker J."/>
            <person name="Coleman M.L."/>
            <person name="Rodrigue S."/>
            <person name="Chen F."/>
            <person name="Lapidus A."/>
            <person name="Ferriera S."/>
            <person name="Johnson J."/>
            <person name="Steglich C."/>
            <person name="Church G.M."/>
            <person name="Richardson P."/>
            <person name="Chisholm S.W."/>
        </authorList>
    </citation>
    <scope>NUCLEOTIDE SEQUENCE [LARGE SCALE GENOMIC DNA]</scope>
    <source>
        <strain evidence="1 2">MIT 9301</strain>
    </source>
</reference>
<organism evidence="1 2">
    <name type="scientific">Prochlorococcus marinus (strain MIT 9301)</name>
    <dbReference type="NCBI Taxonomy" id="167546"/>
    <lineage>
        <taxon>Bacteria</taxon>
        <taxon>Bacillati</taxon>
        <taxon>Cyanobacteriota</taxon>
        <taxon>Cyanophyceae</taxon>
        <taxon>Synechococcales</taxon>
        <taxon>Prochlorococcaceae</taxon>
        <taxon>Prochlorococcus</taxon>
    </lineage>
</organism>
<protein>
    <submittedName>
        <fullName evidence="1">Uncharacterized protein</fullName>
    </submittedName>
</protein>
<proteinExistence type="predicted"/>
<dbReference type="KEGG" id="pmg:P9301_16171"/>
<keyword evidence="2" id="KW-1185">Reference proteome</keyword>
<evidence type="ECO:0000313" key="2">
    <source>
        <dbReference type="Proteomes" id="UP000001430"/>
    </source>
</evidence>
<dbReference type="AlphaFoldDB" id="A3PER5"/>
<dbReference type="STRING" id="167546.P9301_16171"/>